<dbReference type="Proteomes" id="UP000663940">
    <property type="component" value="Chromosome"/>
</dbReference>
<evidence type="ECO:0000313" key="2">
    <source>
        <dbReference type="EMBL" id="QTE51485.1"/>
    </source>
</evidence>
<evidence type="ECO:0000313" key="3">
    <source>
        <dbReference type="Proteomes" id="UP000250557"/>
    </source>
</evidence>
<dbReference type="EMBL" id="CP071880">
    <property type="protein sequence ID" value="QTE51485.1"/>
    <property type="molecule type" value="Genomic_DNA"/>
</dbReference>
<dbReference type="Proteomes" id="UP000250557">
    <property type="component" value="Chromosome"/>
</dbReference>
<keyword evidence="4" id="KW-1185">Reference proteome</keyword>
<accession>A0AAE6MJU5</accession>
<reference evidence="1 3" key="1">
    <citation type="submission" date="2019-08" db="EMBL/GenBank/DDBJ databases">
        <title>Comparative genome analysis confer to the adaptation heavy metal polluted environment.</title>
        <authorList>
            <person name="Li Y."/>
        </authorList>
    </citation>
    <scope>NUCLEOTIDE SEQUENCE [LARGE SCALE GENOMIC DNA]</scope>
    <source>
        <strain evidence="1 3">P2</strain>
    </source>
</reference>
<reference evidence="2 4" key="2">
    <citation type="submission" date="2021-03" db="EMBL/GenBank/DDBJ databases">
        <title>Mucilaginibacter strains isolated from gold and copper mining confer multi heavy-metal resistance.</title>
        <authorList>
            <person name="Li Y."/>
        </authorList>
    </citation>
    <scope>NUCLEOTIDE SEQUENCE [LARGE SCALE GENOMIC DNA]</scope>
    <source>
        <strain evidence="2 4">P2-4</strain>
    </source>
</reference>
<organism evidence="1 3">
    <name type="scientific">Mucilaginibacter rubeus</name>
    <dbReference type="NCBI Taxonomy" id="2027860"/>
    <lineage>
        <taxon>Bacteria</taxon>
        <taxon>Pseudomonadati</taxon>
        <taxon>Bacteroidota</taxon>
        <taxon>Sphingobacteriia</taxon>
        <taxon>Sphingobacteriales</taxon>
        <taxon>Sphingobacteriaceae</taxon>
        <taxon>Mucilaginibacter</taxon>
    </lineage>
</organism>
<name>A0AAE6MJU5_9SPHI</name>
<dbReference type="EMBL" id="CP043451">
    <property type="protein sequence ID" value="QEM05991.1"/>
    <property type="molecule type" value="Genomic_DNA"/>
</dbReference>
<dbReference type="AlphaFoldDB" id="A0AAE6MJU5"/>
<protein>
    <submittedName>
        <fullName evidence="1">Uncharacterized protein</fullName>
    </submittedName>
</protein>
<sequence>MKFYEKSATKFEKHRQCSEQIRDEKIMAGSRGGGCVTYIACGIGGIDTGGSPPVCCYACVPNDVWSERQPSGYLRSTFSGNLNCKRIEMAKQALDILTLTAKEDIELLLRE</sequence>
<dbReference type="RefSeq" id="WP_146750348.1">
    <property type="nucleotide sequence ID" value="NZ_CP043451.1"/>
</dbReference>
<evidence type="ECO:0000313" key="1">
    <source>
        <dbReference type="EMBL" id="QEM05991.1"/>
    </source>
</evidence>
<evidence type="ECO:0000313" key="4">
    <source>
        <dbReference type="Proteomes" id="UP000663940"/>
    </source>
</evidence>
<gene>
    <name evidence="1" type="ORF">DIU31_021675</name>
    <name evidence="2" type="ORF">J3L21_05800</name>
</gene>
<proteinExistence type="predicted"/>